<dbReference type="NCBIfam" id="TIGR00731">
    <property type="entry name" value="bL25_bact_ctc"/>
    <property type="match status" value="1"/>
</dbReference>
<evidence type="ECO:0000256" key="5">
    <source>
        <dbReference type="SAM" id="MobiDB-lite"/>
    </source>
</evidence>
<dbReference type="Gene3D" id="2.40.240.10">
    <property type="entry name" value="Ribosomal Protein L25, Chain P"/>
    <property type="match status" value="1"/>
</dbReference>
<evidence type="ECO:0000256" key="1">
    <source>
        <dbReference type="ARBA" id="ARBA00022730"/>
    </source>
</evidence>
<dbReference type="Pfam" id="PF14693">
    <property type="entry name" value="Ribosomal_TL5_C"/>
    <property type="match status" value="1"/>
</dbReference>
<feature type="region of interest" description="Disordered" evidence="5">
    <location>
        <begin position="1"/>
        <end position="26"/>
    </location>
</feature>
<feature type="domain" description="Large ribosomal subunit protein bL25 beta" evidence="7">
    <location>
        <begin position="114"/>
        <end position="192"/>
    </location>
</feature>
<evidence type="ECO:0000256" key="3">
    <source>
        <dbReference type="ARBA" id="ARBA00022980"/>
    </source>
</evidence>
<dbReference type="GO" id="GO:0003735">
    <property type="term" value="F:structural constituent of ribosome"/>
    <property type="evidence" value="ECO:0007669"/>
    <property type="project" value="InterPro"/>
</dbReference>
<dbReference type="PANTHER" id="PTHR33284:SF1">
    <property type="entry name" value="RIBOSOMAL PROTEIN L25_GLN-TRNA SYNTHETASE, ANTI-CODON-BINDING DOMAIN-CONTAINING PROTEIN"/>
    <property type="match status" value="1"/>
</dbReference>
<dbReference type="InterPro" id="IPR029751">
    <property type="entry name" value="Ribosomal_L25_dom"/>
</dbReference>
<dbReference type="InterPro" id="IPR037121">
    <property type="entry name" value="Ribosomal_bL25_C"/>
</dbReference>
<dbReference type="GO" id="GO:0008097">
    <property type="term" value="F:5S rRNA binding"/>
    <property type="evidence" value="ECO:0007669"/>
    <property type="project" value="InterPro"/>
</dbReference>
<dbReference type="SUPFAM" id="SSF50715">
    <property type="entry name" value="Ribosomal protein L25-like"/>
    <property type="match status" value="1"/>
</dbReference>
<dbReference type="InterPro" id="IPR020930">
    <property type="entry name" value="Ribosomal_uL5_bac-type"/>
</dbReference>
<evidence type="ECO:0000259" key="7">
    <source>
        <dbReference type="Pfam" id="PF14693"/>
    </source>
</evidence>
<evidence type="ECO:0000256" key="4">
    <source>
        <dbReference type="ARBA" id="ARBA00023274"/>
    </source>
</evidence>
<gene>
    <name evidence="8" type="ORF">METZ01_LOCUS61963</name>
</gene>
<sequence length="233" mass="25643">MDSRNMTQNQLSASIRSKKGKSANQKLRQAGNIPAVLYGPRGNILLEMAEESTRHLLEKMSGMHELVPINVTDSASGESWTAQVLLREIQKHPYQHQITHIDFWELPEAKPQIVRIPIHVIGESPGVKGGGVLQMVVREIPVSCLPADIPSFVEVDSSSLELGDSIRIQDVKLPEKVTVGTDENFAVISIVGRAKEEEEEIVEVAEGEEGVEAVEGEEADSEDSVKDEKTEEE</sequence>
<dbReference type="Gene3D" id="2.170.120.20">
    <property type="entry name" value="Ribosomal protein L25, beta domain"/>
    <property type="match status" value="1"/>
</dbReference>
<feature type="compositionally biased region" description="Polar residues" evidence="5">
    <location>
        <begin position="1"/>
        <end position="15"/>
    </location>
</feature>
<accession>A0A381T048</accession>
<keyword evidence="3" id="KW-0689">Ribosomal protein</keyword>
<organism evidence="8">
    <name type="scientific">marine metagenome</name>
    <dbReference type="NCBI Taxonomy" id="408172"/>
    <lineage>
        <taxon>unclassified sequences</taxon>
        <taxon>metagenomes</taxon>
        <taxon>ecological metagenomes</taxon>
    </lineage>
</organism>
<dbReference type="GO" id="GO:0006412">
    <property type="term" value="P:translation"/>
    <property type="evidence" value="ECO:0007669"/>
    <property type="project" value="InterPro"/>
</dbReference>
<feature type="domain" description="Large ribosomal subunit protein bL25 L25" evidence="6">
    <location>
        <begin position="11"/>
        <end position="103"/>
    </location>
</feature>
<dbReference type="InterPro" id="IPR001021">
    <property type="entry name" value="Ribosomal_bL25_long"/>
</dbReference>
<feature type="region of interest" description="Disordered" evidence="5">
    <location>
        <begin position="202"/>
        <end position="233"/>
    </location>
</feature>
<dbReference type="PANTHER" id="PTHR33284">
    <property type="entry name" value="RIBOSOMAL PROTEIN L25/GLN-TRNA SYNTHETASE, ANTI-CODON-BINDING DOMAIN-CONTAINING PROTEIN"/>
    <property type="match status" value="1"/>
</dbReference>
<dbReference type="EMBL" id="UINC01003770">
    <property type="protein sequence ID" value="SVA09109.1"/>
    <property type="molecule type" value="Genomic_DNA"/>
</dbReference>
<keyword evidence="1" id="KW-0699">rRNA-binding</keyword>
<dbReference type="InterPro" id="IPR020057">
    <property type="entry name" value="Ribosomal_bL25_b-dom"/>
</dbReference>
<protein>
    <submittedName>
        <fullName evidence="8">Uncharacterized protein</fullName>
    </submittedName>
</protein>
<name>A0A381T048_9ZZZZ</name>
<keyword evidence="2" id="KW-0694">RNA-binding</keyword>
<evidence type="ECO:0000256" key="2">
    <source>
        <dbReference type="ARBA" id="ARBA00022884"/>
    </source>
</evidence>
<feature type="compositionally biased region" description="Acidic residues" evidence="5">
    <location>
        <begin position="202"/>
        <end position="222"/>
    </location>
</feature>
<dbReference type="GO" id="GO:0022625">
    <property type="term" value="C:cytosolic large ribosomal subunit"/>
    <property type="evidence" value="ECO:0007669"/>
    <property type="project" value="TreeGrafter"/>
</dbReference>
<evidence type="ECO:0000313" key="8">
    <source>
        <dbReference type="EMBL" id="SVA09109.1"/>
    </source>
</evidence>
<keyword evidence="4" id="KW-0687">Ribonucleoprotein</keyword>
<dbReference type="Pfam" id="PF01386">
    <property type="entry name" value="Ribosomal_L25p"/>
    <property type="match status" value="1"/>
</dbReference>
<dbReference type="InterPro" id="IPR011035">
    <property type="entry name" value="Ribosomal_bL25/Gln-tRNA_synth"/>
</dbReference>
<dbReference type="AlphaFoldDB" id="A0A381T048"/>
<dbReference type="HAMAP" id="MF_01334">
    <property type="entry name" value="Ribosomal_bL25_CTC"/>
    <property type="match status" value="1"/>
</dbReference>
<dbReference type="InterPro" id="IPR020056">
    <property type="entry name" value="Rbsml_bL25/Gln-tRNA_synth_N"/>
</dbReference>
<reference evidence="8" key="1">
    <citation type="submission" date="2018-05" db="EMBL/GenBank/DDBJ databases">
        <authorList>
            <person name="Lanie J.A."/>
            <person name="Ng W.-L."/>
            <person name="Kazmierczak K.M."/>
            <person name="Andrzejewski T.M."/>
            <person name="Davidsen T.M."/>
            <person name="Wayne K.J."/>
            <person name="Tettelin H."/>
            <person name="Glass J.I."/>
            <person name="Rusch D."/>
            <person name="Podicherti R."/>
            <person name="Tsui H.-C.T."/>
            <person name="Winkler M.E."/>
        </authorList>
    </citation>
    <scope>NUCLEOTIDE SEQUENCE</scope>
</reference>
<proteinExistence type="inferred from homology"/>
<feature type="compositionally biased region" description="Basic and acidic residues" evidence="5">
    <location>
        <begin position="223"/>
        <end position="233"/>
    </location>
</feature>
<dbReference type="CDD" id="cd00495">
    <property type="entry name" value="Ribosomal_L25_TL5_CTC"/>
    <property type="match status" value="1"/>
</dbReference>
<evidence type="ECO:0000259" key="6">
    <source>
        <dbReference type="Pfam" id="PF01386"/>
    </source>
</evidence>